<protein>
    <recommendedName>
        <fullName evidence="4">DRBM domain-containing protein</fullName>
    </recommendedName>
</protein>
<evidence type="ECO:0000256" key="1">
    <source>
        <dbReference type="SAM" id="MobiDB-lite"/>
    </source>
</evidence>
<dbReference type="EMBL" id="JAFIRN010000005">
    <property type="protein sequence ID" value="KAG5848718.1"/>
    <property type="molecule type" value="Genomic_DNA"/>
</dbReference>
<proteinExistence type="predicted"/>
<dbReference type="GO" id="GO:0017150">
    <property type="term" value="F:tRNA dihydrouridine synthase activity"/>
    <property type="evidence" value="ECO:0007669"/>
    <property type="project" value="TreeGrafter"/>
</dbReference>
<dbReference type="AlphaFoldDB" id="A0A9D3MJC6"/>
<evidence type="ECO:0000313" key="3">
    <source>
        <dbReference type="Proteomes" id="UP001044222"/>
    </source>
</evidence>
<evidence type="ECO:0000313" key="2">
    <source>
        <dbReference type="EMBL" id="KAG5848718.1"/>
    </source>
</evidence>
<accession>A0A9D3MJC6</accession>
<dbReference type="Proteomes" id="UP001044222">
    <property type="component" value="Unassembled WGS sequence"/>
</dbReference>
<dbReference type="InterPro" id="IPR044463">
    <property type="entry name" value="DUS2_DSRM"/>
</dbReference>
<evidence type="ECO:0008006" key="4">
    <source>
        <dbReference type="Google" id="ProtNLM"/>
    </source>
</evidence>
<keyword evidence="3" id="KW-1185">Reference proteome</keyword>
<gene>
    <name evidence="2" type="ORF">ANANG_G00102360</name>
</gene>
<comment type="caution">
    <text evidence="2">The sequence shown here is derived from an EMBL/GenBank/DDBJ whole genome shotgun (WGS) entry which is preliminary data.</text>
</comment>
<dbReference type="SUPFAM" id="SSF54768">
    <property type="entry name" value="dsRNA-binding domain-like"/>
    <property type="match status" value="1"/>
</dbReference>
<name>A0A9D3MJC6_ANGAN</name>
<dbReference type="PANTHER" id="PTHR45936">
    <property type="entry name" value="TRNA-DIHYDROURIDINE(20) SYNTHASE [NAD(P)+]-LIKE"/>
    <property type="match status" value="1"/>
</dbReference>
<dbReference type="InterPro" id="IPR052582">
    <property type="entry name" value="tRNA-DUS-like"/>
</dbReference>
<dbReference type="Gene3D" id="3.30.160.20">
    <property type="match status" value="1"/>
</dbReference>
<organism evidence="2 3">
    <name type="scientific">Anguilla anguilla</name>
    <name type="common">European freshwater eel</name>
    <name type="synonym">Muraena anguilla</name>
    <dbReference type="NCBI Taxonomy" id="7936"/>
    <lineage>
        <taxon>Eukaryota</taxon>
        <taxon>Metazoa</taxon>
        <taxon>Chordata</taxon>
        <taxon>Craniata</taxon>
        <taxon>Vertebrata</taxon>
        <taxon>Euteleostomi</taxon>
        <taxon>Actinopterygii</taxon>
        <taxon>Neopterygii</taxon>
        <taxon>Teleostei</taxon>
        <taxon>Anguilliformes</taxon>
        <taxon>Anguillidae</taxon>
        <taxon>Anguilla</taxon>
    </lineage>
</organism>
<feature type="compositionally biased region" description="Basic and acidic residues" evidence="1">
    <location>
        <begin position="227"/>
        <end position="237"/>
    </location>
</feature>
<feature type="region of interest" description="Disordered" evidence="1">
    <location>
        <begin position="181"/>
        <end position="256"/>
    </location>
</feature>
<dbReference type="GO" id="GO:0005737">
    <property type="term" value="C:cytoplasm"/>
    <property type="evidence" value="ECO:0007669"/>
    <property type="project" value="TreeGrafter"/>
</dbReference>
<sequence>MLARAAMWNPSVFRSQGALSLERVMEDYIRYAVRYDNHPSNTKYCLCQMLRDRVESPLGKRLHAAQTGAEICEVFGLEDFYEESRARLLARRKALRADPCLADRLTMDGDVATMPVRFDRSEYPPQITPKMHLLEWSRREKLEQPLGDKKYRSTLWEKSKKFAEQAAAIVCLRALGVPEGRSGEPEAGLVSKRKREEKRAGESEESSNGVPDAPDSACRKRHLSKTLQEEVKGRSDRPPPPPLGPKRPGGTVQPNRHLSPALELLNLDTFIAGLIRRSLLTAFSLKRPCAPRSDAWDWTEFGGGAGASACPMQVHLPSRPQALWTAELKRRISRWDTLQ</sequence>
<dbReference type="CDD" id="cd19871">
    <property type="entry name" value="DSRM_DUS2L"/>
    <property type="match status" value="1"/>
</dbReference>
<reference evidence="2" key="1">
    <citation type="submission" date="2021-01" db="EMBL/GenBank/DDBJ databases">
        <title>A chromosome-scale assembly of European eel, Anguilla anguilla.</title>
        <authorList>
            <person name="Henkel C."/>
            <person name="Jong-Raadsen S.A."/>
            <person name="Dufour S."/>
            <person name="Weltzien F.-A."/>
            <person name="Palstra A.P."/>
            <person name="Pelster B."/>
            <person name="Spaink H.P."/>
            <person name="Van Den Thillart G.E."/>
            <person name="Jansen H."/>
            <person name="Zahm M."/>
            <person name="Klopp C."/>
            <person name="Cedric C."/>
            <person name="Louis A."/>
            <person name="Berthelot C."/>
            <person name="Parey E."/>
            <person name="Roest Crollius H."/>
            <person name="Montfort J."/>
            <person name="Robinson-Rechavi M."/>
            <person name="Bucao C."/>
            <person name="Bouchez O."/>
            <person name="Gislard M."/>
            <person name="Lluch J."/>
            <person name="Milhes M."/>
            <person name="Lampietro C."/>
            <person name="Lopez Roques C."/>
            <person name="Donnadieu C."/>
            <person name="Braasch I."/>
            <person name="Desvignes T."/>
            <person name="Postlethwait J."/>
            <person name="Bobe J."/>
            <person name="Guiguen Y."/>
            <person name="Dirks R."/>
        </authorList>
    </citation>
    <scope>NUCLEOTIDE SEQUENCE</scope>
    <source>
        <strain evidence="2">Tag_6206</strain>
        <tissue evidence="2">Liver</tissue>
    </source>
</reference>
<dbReference type="PANTHER" id="PTHR45936:SF1">
    <property type="entry name" value="TRNA-DIHYDROURIDINE(20) SYNTHASE [NAD(P)+]-LIKE"/>
    <property type="match status" value="1"/>
</dbReference>
<dbReference type="GO" id="GO:0000049">
    <property type="term" value="F:tRNA binding"/>
    <property type="evidence" value="ECO:0007669"/>
    <property type="project" value="InterPro"/>
</dbReference>